<organism evidence="1 2">
    <name type="scientific">Mesorhizobium robiniae</name>
    <dbReference type="NCBI Taxonomy" id="559315"/>
    <lineage>
        <taxon>Bacteria</taxon>
        <taxon>Pseudomonadati</taxon>
        <taxon>Pseudomonadota</taxon>
        <taxon>Alphaproteobacteria</taxon>
        <taxon>Hyphomicrobiales</taxon>
        <taxon>Phyllobacteriaceae</taxon>
        <taxon>Mesorhizobium</taxon>
    </lineage>
</organism>
<proteinExistence type="predicted"/>
<dbReference type="Gene3D" id="2.40.50.870">
    <property type="entry name" value="Protein of unknown function (DUF3299)"/>
    <property type="match status" value="1"/>
</dbReference>
<dbReference type="Proteomes" id="UP001549204">
    <property type="component" value="Unassembled WGS sequence"/>
</dbReference>
<protein>
    <recommendedName>
        <fullName evidence="3">DUF3299 domain-containing protein</fullName>
    </recommendedName>
</protein>
<dbReference type="InterPro" id="IPR021727">
    <property type="entry name" value="DUF3299"/>
</dbReference>
<keyword evidence="2" id="KW-1185">Reference proteome</keyword>
<evidence type="ECO:0000313" key="1">
    <source>
        <dbReference type="EMBL" id="MET3580563.1"/>
    </source>
</evidence>
<reference evidence="1 2" key="1">
    <citation type="submission" date="2024-06" db="EMBL/GenBank/DDBJ databases">
        <title>Genomic Encyclopedia of Type Strains, Phase IV (KMG-IV): sequencing the most valuable type-strain genomes for metagenomic binning, comparative biology and taxonomic classification.</title>
        <authorList>
            <person name="Goeker M."/>
        </authorList>
    </citation>
    <scope>NUCLEOTIDE SEQUENCE [LARGE SCALE GENOMIC DNA]</scope>
    <source>
        <strain evidence="1 2">DSM 100022</strain>
    </source>
</reference>
<dbReference type="EMBL" id="JBEPMC010000006">
    <property type="protein sequence ID" value="MET3580563.1"/>
    <property type="molecule type" value="Genomic_DNA"/>
</dbReference>
<accession>A0ABV2GQK3</accession>
<comment type="caution">
    <text evidence="1">The sequence shown here is derived from an EMBL/GenBank/DDBJ whole genome shotgun (WGS) entry which is preliminary data.</text>
</comment>
<evidence type="ECO:0008006" key="3">
    <source>
        <dbReference type="Google" id="ProtNLM"/>
    </source>
</evidence>
<dbReference type="Pfam" id="PF11736">
    <property type="entry name" value="DUF3299"/>
    <property type="match status" value="1"/>
</dbReference>
<name>A0ABV2GQK3_9HYPH</name>
<evidence type="ECO:0000313" key="2">
    <source>
        <dbReference type="Proteomes" id="UP001549204"/>
    </source>
</evidence>
<sequence length="201" mass="21835">MVGDGFIGRKGERMTKWLELPAAAAVLLLCFAASASAETARIFWKDLRPATQPAAESVGLPMIAARMPDHGETLSLNLQDKTIQLAGYALPVDREGDLVYQFLLVPWTGACSHMPTPPPNQIVLVTPANPYRMSQAYQPVSVTGALKPGMEKSQLFILDGASVIQSGYTVRKAEVVNVDVVPDSVTQQANSPWRFLNKKNN</sequence>
<gene>
    <name evidence="1" type="ORF">ABID19_003602</name>
</gene>